<dbReference type="Gene3D" id="3.40.50.300">
    <property type="entry name" value="P-loop containing nucleotide triphosphate hydrolases"/>
    <property type="match status" value="1"/>
</dbReference>
<protein>
    <submittedName>
        <fullName evidence="3">Uncharacterized protein</fullName>
    </submittedName>
</protein>
<reference evidence="3 4" key="1">
    <citation type="submission" date="2019-03" db="EMBL/GenBank/DDBJ databases">
        <title>Genomic Encyclopedia of Type Strains, Phase IV (KMG-IV): sequencing the most valuable type-strain genomes for metagenomic binning, comparative biology and taxonomic classification.</title>
        <authorList>
            <person name="Goeker M."/>
        </authorList>
    </citation>
    <scope>NUCLEOTIDE SEQUENCE [LARGE SCALE GENOMIC DNA]</scope>
    <source>
        <strain evidence="3 4">DSM 21153</strain>
    </source>
</reference>
<evidence type="ECO:0000256" key="1">
    <source>
        <dbReference type="SAM" id="Coils"/>
    </source>
</evidence>
<dbReference type="EMBL" id="SLVM01000042">
    <property type="protein sequence ID" value="TCM75231.1"/>
    <property type="molecule type" value="Genomic_DNA"/>
</dbReference>
<keyword evidence="4" id="KW-1185">Reference proteome</keyword>
<gene>
    <name evidence="3" type="ORF">EV216_1424</name>
</gene>
<name>A0A4R1YGF3_9RHOB</name>
<dbReference type="SUPFAM" id="SSF52540">
    <property type="entry name" value="P-loop containing nucleoside triphosphate hydrolases"/>
    <property type="match status" value="1"/>
</dbReference>
<proteinExistence type="predicted"/>
<feature type="region of interest" description="Disordered" evidence="2">
    <location>
        <begin position="402"/>
        <end position="520"/>
    </location>
</feature>
<evidence type="ECO:0000313" key="3">
    <source>
        <dbReference type="EMBL" id="TCM75231.1"/>
    </source>
</evidence>
<feature type="coiled-coil region" evidence="1">
    <location>
        <begin position="366"/>
        <end position="400"/>
    </location>
</feature>
<dbReference type="InterPro" id="IPR027417">
    <property type="entry name" value="P-loop_NTPase"/>
</dbReference>
<feature type="compositionally biased region" description="Low complexity" evidence="2">
    <location>
        <begin position="405"/>
        <end position="414"/>
    </location>
</feature>
<dbReference type="Proteomes" id="UP000295277">
    <property type="component" value="Unassembled WGS sequence"/>
</dbReference>
<organism evidence="3 4">
    <name type="scientific">Rhodovulum steppense</name>
    <dbReference type="NCBI Taxonomy" id="540251"/>
    <lineage>
        <taxon>Bacteria</taxon>
        <taxon>Pseudomonadati</taxon>
        <taxon>Pseudomonadota</taxon>
        <taxon>Alphaproteobacteria</taxon>
        <taxon>Rhodobacterales</taxon>
        <taxon>Paracoccaceae</taxon>
        <taxon>Rhodovulum</taxon>
    </lineage>
</organism>
<dbReference type="OrthoDB" id="6951663at2"/>
<evidence type="ECO:0000256" key="2">
    <source>
        <dbReference type="SAM" id="MobiDB-lite"/>
    </source>
</evidence>
<evidence type="ECO:0000313" key="4">
    <source>
        <dbReference type="Proteomes" id="UP000295277"/>
    </source>
</evidence>
<comment type="caution">
    <text evidence="3">The sequence shown here is derived from an EMBL/GenBank/DDBJ whole genome shotgun (WGS) entry which is preliminary data.</text>
</comment>
<keyword evidence="1" id="KW-0175">Coiled coil</keyword>
<sequence length="2011" mass="219904">METDFGSMFLGGAGDSLLTGMTLDRLLSALETSDNFANLPALPPRMRAACPDILDFLKDSVRIPIAQRKNIQIVFEAFLDREVDIRNNDEFFTAFLDLLETSPHFLHVFMFAAAPATGRHIKRSVRREEESFLVSLYGAFAPTKLAIKTHPLCDSILEKARGGGRMLEPRDIIGLFFLYALDIGERDRQEVRTLVVQAGLFAEDDLAEDMPEDTEAWPQADIDASFRDIPDHPARALLRIAGGKITGSEEERAHLADALAHFTEVFRSGDAVSGSMGILLLATAIIDWKNLQDEHRDNSGLAGRIEAILGPSMTRRVVPAGTEDRLEALCAAIESADSNLAAVPGRMTAHEADLDAARQAKDWALLQEISGKMAGLDKEADRLRSDRDAALAEMRELLGDGAGAGDAPAGGAADEISGTAGAAGNTIPDRVPGGDTEIQSGEEVGECAPEGVPEGGGAEAGAAGETAMPSREALEADPAGEDLPAGGGGSEATESATGGADAEPVAIPEPGPGAGSTIAPSVLRDIDDTSLASVFAELVRDDRLAIAARAAGALDRFGVVPALPEQSLHLAAAARIPFESYDSSTTRVQSLMIPAEQADGDNPHAGALMLGALLRPAVLVPATMARETIGRLSLGSYAASVGDFAQALAEVDFSFNPTLQDLAKLSGRPAMARRPRVEKALFEWMETTAMRQGPCQPSTAIIHKFVKPSGEFGALIRKIRNGDVAKAEAAAREVIARFETQEMINARVREINPGSGTQYQSRFPTITMQYIYRRMGEGRDLLTQWLDALAEERGRPGGNADQQKRIVSQLVTRARAAREALCAQGREAVGEPLEAAICAWLDARFSEFLGLLEGHLPAIWPDYDSAVHDELDLLPIRTGDGEGVVDRFDEGLIEFLLRRSVPGAFQAIDEHIEVGAFRRAARLLSRIEDETLREETRARIDAVRTGRIDETLEALRVAARALREVGKIDLRRPEEIQREISRLDAIAENLRDDREMKLEALSTSPASNLPSDLDEIMELVTRTHDLVHEIRQDILDDQRQRLEAAREAKPQMAAEIDALIARLPEMTLENAEDQIAHIRDDRAVGQLSVALTGPFEDFFPGFIEAAGEADWPGGLPEYRAAFAAGGPLAVEDDRRDASGDLMEAWFDLAHAVALGNATAAPLKNLLQSLSFLNVAPRKGTQIQGHKAWRHEVSMNVSQSGDWFCPPVFGSRSADHYQVVVMHPSVLLEQIQPVLKTDIPTLILVAGRMTVARRRDMAQRLRDTGLPALVIDELTAAFVAIRSEDRLAVLFDCSLPFGRVEPYITDAGKLPREMFFGRREEIEKIVGRDSEGILVYGGRQLGKSALLAQVEELHHDPKNGRIVIREDVKSLGGARQAGEIWSIIADKLRPDGVVAQKSSGRDAVIADIKRWLMERPGRQVLVLLDETDSFLAYEAKNDFPNLMHIKGLMEDTNRAFKTVFAGLHHVQRMFKSSNSPLAHFGSAICVGPLNNTHDDREAAYRLVVEPMRAAGFRFADDSAPDEILSYVNHYPSLVQVYAKELLRHLHARRDSAQGGPLWEIPRDILFEGQGFEAILAGIRKKFGYTLDLDPRYKLIAYVLGFLKWQGQDAEVLHEGLQARAILEATAEYWPDQLEPIPLSDMQTILDEMFELGILGKIEHDHLPPTYCLRTRQVANMLGTESEITEELIALQDVEPPHDYNPSTNRRVLRGARAAMPWRDARHFSPLTDGQLARLLKDQGDPGARVVAGTRLLGCETVPAAIRDYAETLGTPPGGKRISVEIATTQKDYADRLRQEPGTRREMKVVVFQPAATEVEKVLHFTDERASVRSGKVRPILVLDAAVPALREIAITRRAEALRPWGTEMLRTYLGLIEEMPLDRKDILDAILDRTGGIPARLIALVADLRNADDFLEHLSAVPPADVSEADGFDAEMTRAARILAEVLDLADRSVPDAQVYDLANEEILGATGKDLVSLGPDLEMTGILDRFNPAQRSFRITRLGMFLAQAASRGVG</sequence>
<feature type="compositionally biased region" description="Low complexity" evidence="2">
    <location>
        <begin position="491"/>
        <end position="500"/>
    </location>
</feature>
<dbReference type="RefSeq" id="WP_132697060.1">
    <property type="nucleotide sequence ID" value="NZ_SLVM01000042.1"/>
</dbReference>
<accession>A0A4R1YGF3</accession>